<dbReference type="Pfam" id="PF12034">
    <property type="entry name" value="YfbK_C"/>
    <property type="match status" value="2"/>
</dbReference>
<dbReference type="InterPro" id="IPR036465">
    <property type="entry name" value="vWFA_dom_sf"/>
</dbReference>
<proteinExistence type="predicted"/>
<accession>A0A1L9B0A8</accession>
<reference evidence="4 5" key="2">
    <citation type="submission" date="2016-12" db="EMBL/GenBank/DDBJ databases">
        <title>Draft Genome Sequence of Cystobacter ferrugineus Strain Cbfe23.</title>
        <authorList>
            <person name="Akbar S."/>
            <person name="Dowd S.E."/>
            <person name="Stevens D.C."/>
        </authorList>
    </citation>
    <scope>NUCLEOTIDE SEQUENCE [LARGE SCALE GENOMIC DNA]</scope>
    <source>
        <strain evidence="4 5">Cbfe23</strain>
    </source>
</reference>
<comment type="caution">
    <text evidence="4">The sequence shown here is derived from an EMBL/GenBank/DDBJ whole genome shotgun (WGS) entry which is preliminary data.</text>
</comment>
<dbReference type="PANTHER" id="PTHR10579:SF43">
    <property type="entry name" value="ZINC FINGER (C3HC4-TYPE RING FINGER) FAMILY PROTEIN"/>
    <property type="match status" value="1"/>
</dbReference>
<dbReference type="RefSeq" id="WP_071903264.1">
    <property type="nucleotide sequence ID" value="NZ_MPIN01000013.1"/>
</dbReference>
<feature type="chain" id="PRO_5012882969" description="VWFA domain-containing protein" evidence="2">
    <location>
        <begin position="32"/>
        <end position="617"/>
    </location>
</feature>
<dbReference type="Pfam" id="PF12450">
    <property type="entry name" value="vWF_A"/>
    <property type="match status" value="1"/>
</dbReference>
<organism evidence="4 5">
    <name type="scientific">Cystobacter ferrugineus</name>
    <dbReference type="NCBI Taxonomy" id="83449"/>
    <lineage>
        <taxon>Bacteria</taxon>
        <taxon>Pseudomonadati</taxon>
        <taxon>Myxococcota</taxon>
        <taxon>Myxococcia</taxon>
        <taxon>Myxococcales</taxon>
        <taxon>Cystobacterineae</taxon>
        <taxon>Archangiaceae</taxon>
        <taxon>Cystobacter</taxon>
    </lineage>
</organism>
<evidence type="ECO:0000256" key="1">
    <source>
        <dbReference type="SAM" id="MobiDB-lite"/>
    </source>
</evidence>
<dbReference type="InterPro" id="IPR022156">
    <property type="entry name" value="Uncharacterised_YfbK_N"/>
</dbReference>
<dbReference type="AlphaFoldDB" id="A0A1L9B0A8"/>
<dbReference type="PANTHER" id="PTHR10579">
    <property type="entry name" value="CALCIUM-ACTIVATED CHLORIDE CHANNEL REGULATOR"/>
    <property type="match status" value="1"/>
</dbReference>
<dbReference type="InterPro" id="IPR002035">
    <property type="entry name" value="VWF_A"/>
</dbReference>
<feature type="compositionally biased region" description="Basic and acidic residues" evidence="1">
    <location>
        <begin position="71"/>
        <end position="95"/>
    </location>
</feature>
<dbReference type="STRING" id="83449.BON30_37115"/>
<dbReference type="PROSITE" id="PS51257">
    <property type="entry name" value="PROKAR_LIPOPROTEIN"/>
    <property type="match status" value="1"/>
</dbReference>
<dbReference type="SMART" id="SM00327">
    <property type="entry name" value="VWA"/>
    <property type="match status" value="1"/>
</dbReference>
<dbReference type="InterPro" id="IPR021908">
    <property type="entry name" value="YfbK_C"/>
</dbReference>
<keyword evidence="2" id="KW-0732">Signal</keyword>
<dbReference type="Pfam" id="PF00092">
    <property type="entry name" value="VWA"/>
    <property type="match status" value="1"/>
</dbReference>
<sequence length="617" mass="66012">MPSSKPNPLSRWGGAALALSLVSGCSTSSSSAPPAIRGKEAVQQEEALAPSPPPPSSLESRQEVAVAPASKKVEPHEVLPMRLEPRAPRPQKDVEAAPAEMAEGEADDAAAPATAGVSASAGAPIAYQAPPAAARMEMKREAKPAPRKLTTQWYDRAPEPVSPGNTFAEQTPNAFTETAADRLSTFSVDVDTASYTVARRYLTQGSLPPGAAVRVEEFVNYFKYRYAPPEEGAFRVHLEGAPSPFSPGRHFVRVGIQGKVVSRSQRKPAHLVFLVDTSGSMSQPDKLPLAKEAMKIAVKNLNENDTVALVTYAGSTRDVLPPTPATDLERIYKAIDSLESGGGTAMGSGMEMAYKHAVKKASARVVSRVVVLTDGDANIGPNLSADTMLRGIEGYVKEGVTLSAIGFGMGNYRDDLMEKLADKGNGNCFYIDSHKEARKVFEQQLTGTLEVIAKDVKVQVEFDPKVVRRYRLVGYENRNIADQDFREDKVDAGEIGAGHSVTAIYEVELTQPQASLGTVRIRAKTPSGTEAAEQAFPFEPKMMRPSLDAASADFRFALAVAATADVLRGSPSAKEWSLAAVQKLAEGSTEGQSDRVEFTRLVTQARGLLGATARDAR</sequence>
<dbReference type="OrthoDB" id="9805121at2"/>
<reference evidence="5" key="1">
    <citation type="submission" date="2016-11" db="EMBL/GenBank/DDBJ databases">
        <authorList>
            <person name="Shukria A."/>
            <person name="Stevens D.C."/>
        </authorList>
    </citation>
    <scope>NUCLEOTIDE SEQUENCE [LARGE SCALE GENOMIC DNA]</scope>
    <source>
        <strain evidence="5">Cbfe23</strain>
    </source>
</reference>
<dbReference type="Proteomes" id="UP000182229">
    <property type="component" value="Unassembled WGS sequence"/>
</dbReference>
<dbReference type="PROSITE" id="PS50234">
    <property type="entry name" value="VWFA"/>
    <property type="match status" value="1"/>
</dbReference>
<evidence type="ECO:0000313" key="4">
    <source>
        <dbReference type="EMBL" id="OJH35690.1"/>
    </source>
</evidence>
<dbReference type="EMBL" id="MPIN01000013">
    <property type="protein sequence ID" value="OJH35690.1"/>
    <property type="molecule type" value="Genomic_DNA"/>
</dbReference>
<name>A0A1L9B0A8_9BACT</name>
<keyword evidence="5" id="KW-1185">Reference proteome</keyword>
<evidence type="ECO:0000256" key="2">
    <source>
        <dbReference type="SAM" id="SignalP"/>
    </source>
</evidence>
<dbReference type="InterPro" id="IPR051266">
    <property type="entry name" value="CLCR"/>
</dbReference>
<feature type="signal peptide" evidence="2">
    <location>
        <begin position="1"/>
        <end position="31"/>
    </location>
</feature>
<gene>
    <name evidence="4" type="ORF">BON30_37115</name>
</gene>
<dbReference type="Gene3D" id="3.40.50.410">
    <property type="entry name" value="von Willebrand factor, type A domain"/>
    <property type="match status" value="1"/>
</dbReference>
<evidence type="ECO:0000259" key="3">
    <source>
        <dbReference type="PROSITE" id="PS50234"/>
    </source>
</evidence>
<dbReference type="SUPFAM" id="SSF53300">
    <property type="entry name" value="vWA-like"/>
    <property type="match status" value="1"/>
</dbReference>
<protein>
    <recommendedName>
        <fullName evidence="3">VWFA domain-containing protein</fullName>
    </recommendedName>
</protein>
<feature type="domain" description="VWFA" evidence="3">
    <location>
        <begin position="270"/>
        <end position="449"/>
    </location>
</feature>
<feature type="region of interest" description="Disordered" evidence="1">
    <location>
        <begin position="24"/>
        <end position="115"/>
    </location>
</feature>
<evidence type="ECO:0000313" key="5">
    <source>
        <dbReference type="Proteomes" id="UP000182229"/>
    </source>
</evidence>